<evidence type="ECO:0000313" key="1">
    <source>
        <dbReference type="EMBL" id="AFV50425.1"/>
    </source>
</evidence>
<dbReference type="EMBL" id="JX491653">
    <property type="protein sequence ID" value="AFV50425.1"/>
    <property type="molecule type" value="Genomic_DNA"/>
</dbReference>
<dbReference type="KEGG" id="vg:41900966"/>
<organism evidence="1 2">
    <name type="scientific">Heliothis virescens ascovirus 3g</name>
    <dbReference type="NCBI Taxonomy" id="1246651"/>
    <lineage>
        <taxon>Viruses</taxon>
        <taxon>Varidnaviria</taxon>
        <taxon>Bamfordvirae</taxon>
        <taxon>Nucleocytoviricota</taxon>
        <taxon>Megaviricetes</taxon>
        <taxon>Pimascovirales</taxon>
        <taxon>Pimascovirales incertae sedis</taxon>
        <taxon>Ascoviridae</taxon>
        <taxon>Ascovirus</taxon>
        <taxon>Ascovirus hvav3a</taxon>
    </lineage>
</organism>
<dbReference type="Proteomes" id="UP000232493">
    <property type="component" value="Segment"/>
</dbReference>
<dbReference type="RefSeq" id="YP_009702166.1">
    <property type="nucleotide sequence ID" value="NC_044939.1"/>
</dbReference>
<name>K4NYF1_9VIRU</name>
<evidence type="ECO:0000313" key="2">
    <source>
        <dbReference type="Proteomes" id="UP000232493"/>
    </source>
</evidence>
<protein>
    <submittedName>
        <fullName evidence="1">Hr5</fullName>
    </submittedName>
</protein>
<accession>K4NYF1</accession>
<dbReference type="GeneID" id="41900966"/>
<sequence>MPPSCKSCGGEGHSRRSSKSCLNYLPSIRQRSNCDGESTDDFDVGVVKRGLNGVLCPLIEVDVRRRLTAEIRSDAVELSRLYVLLGVFVNHCWNAYPNDESNSVRTFQDMMNYVYALKGKGPHANKFDEVVRYHNGITYYNGRLRNYSVQEMAKTYWTVLKTNITTHAYSRLARYFGVKRNDPTLFAAYYHKEFGDDDISRVCRFINVSSDWHSTIPMWISIQREIYARGEQSFVIFPQPSHGLKHVTYTSRGWHELLRRVTPSTITSSWPSITDHKKELWAPYLDTSVVDMKKFGCCIQTDGVAVSLSMNRPKRKPAPRKKPISTLPKSYVTDTFNEDRIVAVDPGSRVPVAACDSHTGFKRITKRWVRSHTLEWKRERYRSRKLRRVELDEAEDRHRVELDIGVQITCRNGHRVKLYTDFRLK</sequence>
<proteinExistence type="predicted"/>
<reference evidence="1 2" key="1">
    <citation type="journal article" date="2012" name="J. Virol.">
        <title>Genomic Sequence of Heliothis virescens Ascovirus 3g Isolated from Spodoptera exigua.</title>
        <authorList>
            <person name="Huang G.H."/>
            <person name="Wang Y.S."/>
            <person name="Wang X."/>
            <person name="Garretson T.A."/>
            <person name="Dai L.Y."/>
            <person name="Zhang C.X."/>
            <person name="Cheng X.W."/>
        </authorList>
    </citation>
    <scope>NUCLEOTIDE SEQUENCE [LARGE SCALE GENOMIC DNA]</scope>
    <source>
        <strain evidence="1">5a</strain>
    </source>
</reference>